<gene>
    <name evidence="1" type="ORF">OG814_16110</name>
</gene>
<name>A0ABZ1L8B5_9ACTN</name>
<sequence length="1185" mass="124251">MAGAGGERPVTVDNEAGVVVIGDGNQVGFGTGTGVRSAYREQVRRIAPPELVGREEELAELAAFCRTGDGYRWWRADAWAGKTALMAWFALHPPAGVRVVPFFVTARLGAQNDVVAYVDVVLEQLTELAGEGLPALLTAATREAHLLRLYASAAEACARRGERLVLLVDGLDEDRGVTTGPDARSIVSLLPLDLPVIVSGRLNPPLPADVPEDHPLRNPATVRLLPTSPKARAIRAEAERELKHFIAAGGLPYELLALLTAAGGGLTADDLAELTGAVPYRVRDVLRTGPGRTFAVRGAAYLLAHEELVVGAREMLGQRELDRHRDRLHTWADEWRLRRWPDASPDYLLHGYAPMLRSAGALDRAVEWALDGARHDRLLERTGGDLAALGEIEAAEAALVDAGMPDLLRTVRLVIAREELVDRSDRIPPTLPWAWAVLGRYGRAEGLARSIPSPDRRARALVDVALGLHGAGETAEAVTLLDAAHDAAARCGNVFDDEGDRALAAVSRAWARVGLLDRAADTAVLVTDPWARAGLLSEVSRAWWTEGEPERALALGRVEPDGSARGRVLAVSAAAHAARGDVTEAVRLAAEAGPEGEVLPLVRVAEVLLRAGDDRAAAVLDRVDALVGVEHVLGGVVEALAEAGEYERAVAAALLPTTAQARGRALADVVGVLVAAGRIDAAHALAETIEDPEARGAALVGIVAALAVTHGPGAVESTAALVEDEWARERALSVLVDALAEAGEFDRAEALARDGAPWRTLSRDPLGSVVEALARSGRVERARALAPEVPDGDGGFALVRGVVTACAEDGAGPGALSAAAEIVAEVEERVRAESRGGTLDVVHTARALAEAGFTDLARGLLRDVEDRVGPLADLHGTALIGRQVQAGTAVEALARAGEYDRAEALLRGITTMTTRYMAVTALVRQLFEEGLSGRAEALVEGVAGVGGREGLWVLLAEEAATRGRGAVAEGYARRVSRVGDRARVWAAAAGAHARAGDAERAEGCLAQVGQGGGDPLLVVPATVGVLLARGDGGAVDALLADALDRAGTGTVADSGRLEETVRTLVAVGDPDRATAFVRALAARDGGANRDPWFALVTALADGGEHARAAAEVRRVGLPGESVDTGTAVRWGRVARVVEPEHGRILLARLLRVYRLVDLLPVLLRLEPATAPLVFEACVSRSAPLG</sequence>
<protein>
    <recommendedName>
        <fullName evidence="3">NACHT domain-containing protein</fullName>
    </recommendedName>
</protein>
<dbReference type="InterPro" id="IPR011990">
    <property type="entry name" value="TPR-like_helical_dom_sf"/>
</dbReference>
<evidence type="ECO:0008006" key="3">
    <source>
        <dbReference type="Google" id="ProtNLM"/>
    </source>
</evidence>
<organism evidence="1 2">
    <name type="scientific">Streptomyces zaomyceticus</name>
    <dbReference type="NCBI Taxonomy" id="68286"/>
    <lineage>
        <taxon>Bacteria</taxon>
        <taxon>Bacillati</taxon>
        <taxon>Actinomycetota</taxon>
        <taxon>Actinomycetes</taxon>
        <taxon>Kitasatosporales</taxon>
        <taxon>Streptomycetaceae</taxon>
        <taxon>Streptomyces</taxon>
    </lineage>
</organism>
<keyword evidence="2" id="KW-1185">Reference proteome</keyword>
<reference evidence="1 2" key="1">
    <citation type="submission" date="2022-10" db="EMBL/GenBank/DDBJ databases">
        <title>The complete genomes of actinobacterial strains from the NBC collection.</title>
        <authorList>
            <person name="Joergensen T.S."/>
            <person name="Alvarez Arevalo M."/>
            <person name="Sterndorff E.B."/>
            <person name="Faurdal D."/>
            <person name="Vuksanovic O."/>
            <person name="Mourched A.-S."/>
            <person name="Charusanti P."/>
            <person name="Shaw S."/>
            <person name="Blin K."/>
            <person name="Weber T."/>
        </authorList>
    </citation>
    <scope>NUCLEOTIDE SEQUENCE [LARGE SCALE GENOMIC DNA]</scope>
    <source>
        <strain evidence="1 2">NBC_00123</strain>
    </source>
</reference>
<dbReference type="Gene3D" id="1.25.40.10">
    <property type="entry name" value="Tetratricopeptide repeat domain"/>
    <property type="match status" value="2"/>
</dbReference>
<accession>A0ABZ1L8B5</accession>
<dbReference type="RefSeq" id="WP_371635784.1">
    <property type="nucleotide sequence ID" value="NZ_CP108062.1"/>
</dbReference>
<dbReference type="EMBL" id="CP108188">
    <property type="protein sequence ID" value="WTR70695.1"/>
    <property type="molecule type" value="Genomic_DNA"/>
</dbReference>
<dbReference type="Proteomes" id="UP001622594">
    <property type="component" value="Chromosome"/>
</dbReference>
<proteinExistence type="predicted"/>
<evidence type="ECO:0000313" key="2">
    <source>
        <dbReference type="Proteomes" id="UP001622594"/>
    </source>
</evidence>
<evidence type="ECO:0000313" key="1">
    <source>
        <dbReference type="EMBL" id="WTR70695.1"/>
    </source>
</evidence>